<sequence length="306" mass="34221">MTHRTLWLALAASMLTACISTAPSTRSELYQAATRGDADAQVRLGIEYASGIRDGEAKGNSQAVYWYQQAAKQGNAAAQLYLGEMYYEGRGVQQDDSQAAYWIQQAAKKEGFFNAQLTLGSMYLDGRGVPRDDCRALHLYQQAAEPGLPKAQFNVGKMYEEGRCVPQDDHQAVHWYQQAAPQGNTNAQYRLGLMYYEGRGVQQDDNQAYFWFLLAASYGYPHSAECRDLIAKKLTPAALEENEKIAKRHFEEVPFASLMAVSSCLHPRCFDSLEYVSDLNSPRFKTILEAIRDEVSLPQTPPSCLN</sequence>
<dbReference type="RefSeq" id="WP_120415896.1">
    <property type="nucleotide sequence ID" value="NZ_RAWX01000004.1"/>
</dbReference>
<name>A0A3A9I8Z9_AERVE</name>
<evidence type="ECO:0000313" key="3">
    <source>
        <dbReference type="Proteomes" id="UP000281725"/>
    </source>
</evidence>
<dbReference type="PROSITE" id="PS51257">
    <property type="entry name" value="PROKAR_LIPOPROTEIN"/>
    <property type="match status" value="1"/>
</dbReference>
<accession>A0A3A9I8Z9</accession>
<dbReference type="InterPro" id="IPR011990">
    <property type="entry name" value="TPR-like_helical_dom_sf"/>
</dbReference>
<dbReference type="InterPro" id="IPR050767">
    <property type="entry name" value="Sel1_AlgK"/>
</dbReference>
<dbReference type="Proteomes" id="UP000281725">
    <property type="component" value="Unassembled WGS sequence"/>
</dbReference>
<dbReference type="PANTHER" id="PTHR11102:SF160">
    <property type="entry name" value="ERAD-ASSOCIATED E3 UBIQUITIN-PROTEIN LIGASE COMPONENT HRD3"/>
    <property type="match status" value="1"/>
</dbReference>
<comment type="caution">
    <text evidence="2">The sequence shown here is derived from an EMBL/GenBank/DDBJ whole genome shotgun (WGS) entry which is preliminary data.</text>
</comment>
<evidence type="ECO:0000313" key="2">
    <source>
        <dbReference type="EMBL" id="RKJ86260.1"/>
    </source>
</evidence>
<feature type="signal peptide" evidence="1">
    <location>
        <begin position="1"/>
        <end position="22"/>
    </location>
</feature>
<dbReference type="InterPro" id="IPR006597">
    <property type="entry name" value="Sel1-like"/>
</dbReference>
<dbReference type="Pfam" id="PF08238">
    <property type="entry name" value="Sel1"/>
    <property type="match status" value="5"/>
</dbReference>
<dbReference type="EMBL" id="RAWX01000004">
    <property type="protein sequence ID" value="RKJ86260.1"/>
    <property type="molecule type" value="Genomic_DNA"/>
</dbReference>
<dbReference type="AlphaFoldDB" id="A0A3A9I8Z9"/>
<dbReference type="Gene3D" id="1.25.40.10">
    <property type="entry name" value="Tetratricopeptide repeat domain"/>
    <property type="match status" value="2"/>
</dbReference>
<reference evidence="2 3" key="1">
    <citation type="submission" date="2018-09" db="EMBL/GenBank/DDBJ databases">
        <title>Genome sequencing of Aeromonas veronii MS-17-88.</title>
        <authorList>
            <person name="Tekedar H.C."/>
            <person name="Arick M.A."/>
            <person name="Hsu C.-Y."/>
            <person name="Thrash A."/>
            <person name="Karsi A."/>
            <person name="Lawrence M.L."/>
            <person name="Abdelhamed H."/>
        </authorList>
    </citation>
    <scope>NUCLEOTIDE SEQUENCE [LARGE SCALE GENOMIC DNA]</scope>
    <source>
        <strain evidence="2 3">MS 17-88</strain>
    </source>
</reference>
<dbReference type="SUPFAM" id="SSF81901">
    <property type="entry name" value="HCP-like"/>
    <property type="match status" value="1"/>
</dbReference>
<dbReference type="PANTHER" id="PTHR11102">
    <property type="entry name" value="SEL-1-LIKE PROTEIN"/>
    <property type="match status" value="1"/>
</dbReference>
<keyword evidence="1" id="KW-0732">Signal</keyword>
<evidence type="ECO:0000256" key="1">
    <source>
        <dbReference type="SAM" id="SignalP"/>
    </source>
</evidence>
<protein>
    <submittedName>
        <fullName evidence="2">Sel1 repeat family protein</fullName>
    </submittedName>
</protein>
<gene>
    <name evidence="2" type="ORF">D6R50_18410</name>
</gene>
<dbReference type="SMART" id="SM00671">
    <property type="entry name" value="SEL1"/>
    <property type="match status" value="5"/>
</dbReference>
<proteinExistence type="predicted"/>
<feature type="chain" id="PRO_5017431715" evidence="1">
    <location>
        <begin position="23"/>
        <end position="306"/>
    </location>
</feature>
<organism evidence="2 3">
    <name type="scientific">Aeromonas veronii</name>
    <dbReference type="NCBI Taxonomy" id="654"/>
    <lineage>
        <taxon>Bacteria</taxon>
        <taxon>Pseudomonadati</taxon>
        <taxon>Pseudomonadota</taxon>
        <taxon>Gammaproteobacteria</taxon>
        <taxon>Aeromonadales</taxon>
        <taxon>Aeromonadaceae</taxon>
        <taxon>Aeromonas</taxon>
    </lineage>
</organism>